<keyword evidence="2" id="KW-0119">Carbohydrate metabolism</keyword>
<gene>
    <name evidence="5" type="ORF">GCM10010411_87170</name>
</gene>
<dbReference type="PROSITE" id="PS50853">
    <property type="entry name" value="FN3"/>
    <property type="match status" value="1"/>
</dbReference>
<comment type="caution">
    <text evidence="5">The sequence shown here is derived from an EMBL/GenBank/DDBJ whole genome shotgun (WGS) entry which is preliminary data.</text>
</comment>
<dbReference type="EMBL" id="BAAATD010000019">
    <property type="protein sequence ID" value="GAA2634875.1"/>
    <property type="molecule type" value="Genomic_DNA"/>
</dbReference>
<name>A0ABN3QTI5_9ACTN</name>
<dbReference type="Proteomes" id="UP001501509">
    <property type="component" value="Unassembled WGS sequence"/>
</dbReference>
<feature type="domain" description="Fibronectin type-III" evidence="4">
    <location>
        <begin position="528"/>
        <end position="624"/>
    </location>
</feature>
<dbReference type="InterPro" id="IPR036116">
    <property type="entry name" value="FN3_sf"/>
</dbReference>
<keyword evidence="1" id="KW-0378">Hydrolase</keyword>
<dbReference type="InterPro" id="IPR003961">
    <property type="entry name" value="FN3_dom"/>
</dbReference>
<sequence>MTPQATGEIASGSGRQDNRNLLSLVRKALSLRHCHFVSVAYDSVRVGLLGAEKDVTISAECRTITERFHMTPAPSITRRNACRLHRRLLAGLGCLALAFSAGIPGAASADTAPPPGEPRTVTADELPTWQTDGVVWSIAMVGDTVYVGGNFDHIRPPGTNPGDPAEVPRRNLAAFNAATGQPLDWNPTVDAATFTTPNVQVGCDDLDGDQWRCDAVYAVRSSPDGTTLFVGGDFTTINGQPRQRIASFALPGGTLTGFGRSLNRRVKSLAVSNTTVYAGGYFTTADGVPRQHLAAFTTAANGTLTAWAPAADRGVHALVISPDRSRVVVGGDFDTLNGNPPHGLGAVYTDTGASAPWATGVEYRDATYRSVVTDLVADNDTIYAAAEGAGTFDGRLAVNPDDGELRWIDNCKGATQALTLLDGVLYSGSHAHNCSTQPDGFGELTGFPAQRLLAEPAKPTGETPPILHWFPNTNHGTVNGHQGPRALANNGAYLWVGGEFTTVNNKPQQGLTRFASMTTGTDVNRPQPTPAPQVTKPNGSTGTIKIDWKQTWDRDNKTLKYEVVRDATTVVHTTSAASKFWDLQPMTFTDTGLAPGSTHTYSIRAIDPFGNRFWSAQSTPIQAD</sequence>
<dbReference type="SUPFAM" id="SSF50998">
    <property type="entry name" value="Quinoprotein alcohol dehydrogenase-like"/>
    <property type="match status" value="1"/>
</dbReference>
<evidence type="ECO:0000313" key="5">
    <source>
        <dbReference type="EMBL" id="GAA2634875.1"/>
    </source>
</evidence>
<dbReference type="SUPFAM" id="SSF49265">
    <property type="entry name" value="Fibronectin type III"/>
    <property type="match status" value="1"/>
</dbReference>
<dbReference type="PANTHER" id="PTHR31778:SF2">
    <property type="entry name" value="BUD SITE SELECTION PROTEIN RAX2"/>
    <property type="match status" value="1"/>
</dbReference>
<keyword evidence="6" id="KW-1185">Reference proteome</keyword>
<evidence type="ECO:0000259" key="4">
    <source>
        <dbReference type="PROSITE" id="PS50853"/>
    </source>
</evidence>
<dbReference type="Gene3D" id="2.60.40.10">
    <property type="entry name" value="Immunoglobulins"/>
    <property type="match status" value="1"/>
</dbReference>
<feature type="region of interest" description="Disordered" evidence="3">
    <location>
        <begin position="520"/>
        <end position="542"/>
    </location>
</feature>
<organism evidence="5 6">
    <name type="scientific">Actinomadura fulvescens</name>
    <dbReference type="NCBI Taxonomy" id="46160"/>
    <lineage>
        <taxon>Bacteria</taxon>
        <taxon>Bacillati</taxon>
        <taxon>Actinomycetota</taxon>
        <taxon>Actinomycetes</taxon>
        <taxon>Streptosporangiales</taxon>
        <taxon>Thermomonosporaceae</taxon>
        <taxon>Actinomadura</taxon>
    </lineage>
</organism>
<keyword evidence="1" id="KW-0326">Glycosidase</keyword>
<dbReference type="PANTHER" id="PTHR31778">
    <property type="entry name" value="BUD SITE SELECTION PROTEIN RAX2"/>
    <property type="match status" value="1"/>
</dbReference>
<keyword evidence="2" id="KW-0624">Polysaccharide degradation</keyword>
<dbReference type="InterPro" id="IPR011047">
    <property type="entry name" value="Quinoprotein_ADH-like_sf"/>
</dbReference>
<accession>A0ABN3QTI5</accession>
<evidence type="ECO:0000256" key="1">
    <source>
        <dbReference type="ARBA" id="ARBA00023295"/>
    </source>
</evidence>
<proteinExistence type="predicted"/>
<evidence type="ECO:0000313" key="6">
    <source>
        <dbReference type="Proteomes" id="UP001501509"/>
    </source>
</evidence>
<evidence type="ECO:0000256" key="3">
    <source>
        <dbReference type="SAM" id="MobiDB-lite"/>
    </source>
</evidence>
<protein>
    <recommendedName>
        <fullName evidence="4">Fibronectin type-III domain-containing protein</fullName>
    </recommendedName>
</protein>
<reference evidence="5 6" key="1">
    <citation type="journal article" date="2019" name="Int. J. Syst. Evol. Microbiol.">
        <title>The Global Catalogue of Microorganisms (GCM) 10K type strain sequencing project: providing services to taxonomists for standard genome sequencing and annotation.</title>
        <authorList>
            <consortium name="The Broad Institute Genomics Platform"/>
            <consortium name="The Broad Institute Genome Sequencing Center for Infectious Disease"/>
            <person name="Wu L."/>
            <person name="Ma J."/>
        </authorList>
    </citation>
    <scope>NUCLEOTIDE SEQUENCE [LARGE SCALE GENOMIC DNA]</scope>
    <source>
        <strain evidence="5 6">JCM 6833</strain>
    </source>
</reference>
<evidence type="ECO:0000256" key="2">
    <source>
        <dbReference type="ARBA" id="ARBA00023326"/>
    </source>
</evidence>
<dbReference type="InterPro" id="IPR013783">
    <property type="entry name" value="Ig-like_fold"/>
</dbReference>